<dbReference type="EMBL" id="LAZR01000151">
    <property type="protein sequence ID" value="KKN86113.1"/>
    <property type="molecule type" value="Genomic_DNA"/>
</dbReference>
<protein>
    <recommendedName>
        <fullName evidence="3">Host cell attachment protein</fullName>
    </recommendedName>
</protein>
<dbReference type="Pfam" id="PF18856">
    <property type="entry name" value="baeRF_family12"/>
    <property type="match status" value="1"/>
</dbReference>
<dbReference type="InterPro" id="IPR041374">
    <property type="entry name" value="BaeRF_family12"/>
</dbReference>
<sequence>MILPNDTLVAVADGATLKLFRNRGVEPHIDLVAVDDPKVAATNPRSGARHRNASANPDSHRSAEDGFAAASAGYLNRLAIAGELGPVFVIADPRTLGELRRNFHPRLQAKIVSELANDR</sequence>
<proteinExistence type="predicted"/>
<evidence type="ECO:0000313" key="2">
    <source>
        <dbReference type="EMBL" id="KKN86113.1"/>
    </source>
</evidence>
<accession>A0A0F9X3N1</accession>
<organism evidence="2">
    <name type="scientific">marine sediment metagenome</name>
    <dbReference type="NCBI Taxonomy" id="412755"/>
    <lineage>
        <taxon>unclassified sequences</taxon>
        <taxon>metagenomes</taxon>
        <taxon>ecological metagenomes</taxon>
    </lineage>
</organism>
<reference evidence="2" key="1">
    <citation type="journal article" date="2015" name="Nature">
        <title>Complex archaea that bridge the gap between prokaryotes and eukaryotes.</title>
        <authorList>
            <person name="Spang A."/>
            <person name="Saw J.H."/>
            <person name="Jorgensen S.L."/>
            <person name="Zaremba-Niedzwiedzka K."/>
            <person name="Martijn J."/>
            <person name="Lind A.E."/>
            <person name="van Eijk R."/>
            <person name="Schleper C."/>
            <person name="Guy L."/>
            <person name="Ettema T.J."/>
        </authorList>
    </citation>
    <scope>NUCLEOTIDE SEQUENCE</scope>
</reference>
<evidence type="ECO:0000256" key="1">
    <source>
        <dbReference type="SAM" id="MobiDB-lite"/>
    </source>
</evidence>
<name>A0A0F9X3N1_9ZZZZ</name>
<dbReference type="AlphaFoldDB" id="A0A0F9X3N1"/>
<comment type="caution">
    <text evidence="2">The sequence shown here is derived from an EMBL/GenBank/DDBJ whole genome shotgun (WGS) entry which is preliminary data.</text>
</comment>
<gene>
    <name evidence="2" type="ORF">LCGC14_0271500</name>
</gene>
<feature type="region of interest" description="Disordered" evidence="1">
    <location>
        <begin position="40"/>
        <end position="63"/>
    </location>
</feature>
<evidence type="ECO:0008006" key="3">
    <source>
        <dbReference type="Google" id="ProtNLM"/>
    </source>
</evidence>